<feature type="transmembrane region" description="Helical" evidence="1">
    <location>
        <begin position="96"/>
        <end position="114"/>
    </location>
</feature>
<feature type="transmembrane region" description="Helical" evidence="1">
    <location>
        <begin position="388"/>
        <end position="409"/>
    </location>
</feature>
<feature type="transmembrane region" description="Helical" evidence="1">
    <location>
        <begin position="196"/>
        <end position="212"/>
    </location>
</feature>
<dbReference type="Pfam" id="PF16401">
    <property type="entry name" value="DUF5009"/>
    <property type="match status" value="1"/>
</dbReference>
<accession>A0A9J7BRX4</accession>
<feature type="transmembrane region" description="Helical" evidence="1">
    <location>
        <begin position="355"/>
        <end position="376"/>
    </location>
</feature>
<sequence length="413" mass="45828">MTATTVQAPNAASAERTSVRLASIDIFRGLTMAVMIFVNELSGVKGLPWWTYHMKAEVDAMTYVDMVFPFFLFIVGLSIPLSMASRLKRNPSLPALWMHVGLRTAALMTIGLVLANADEGDASRMIVHPALWAIFALIGAGLFLNEYGQSQRYGALYRWLRIVGLALVVAMFAIFRHAPGHGHASGSWINFSYPEILGLIGYTYFAVALLYIPTRRWVWAPLACFIGLIAFNALTAARWVTFPERIHYWFWPFTNGAMAAITFGGIVTSVVFLGAHPWQSLRQKITLGLSFGTLSLLAGWALAPLGISKIRATPTWSLYSVGAAVLGFTALYWICDVRKSTRWAFIVRTAGSNTLTTYLLPDLWYFVFAAAGIHFFESHFNYGWQGTVESVLFTLFILAVSGLVTRLGIRLRL</sequence>
<dbReference type="PANTHER" id="PTHR31061">
    <property type="entry name" value="LD22376P"/>
    <property type="match status" value="1"/>
</dbReference>
<feature type="transmembrane region" description="Helical" evidence="1">
    <location>
        <begin position="249"/>
        <end position="273"/>
    </location>
</feature>
<dbReference type="Proteomes" id="UP001059380">
    <property type="component" value="Chromosome"/>
</dbReference>
<feature type="domain" description="DUF5009" evidence="2">
    <location>
        <begin position="21"/>
        <end position="222"/>
    </location>
</feature>
<protein>
    <submittedName>
        <fullName evidence="3">DUF5009 domain-containing protein</fullName>
    </submittedName>
</protein>
<dbReference type="RefSeq" id="WP_260794836.1">
    <property type="nucleotide sequence ID" value="NZ_CP093313.1"/>
</dbReference>
<dbReference type="KEGG" id="orp:MOP44_05115"/>
<proteinExistence type="predicted"/>
<gene>
    <name evidence="3" type="ORF">MOP44_05115</name>
</gene>
<dbReference type="EMBL" id="CP093313">
    <property type="protein sequence ID" value="UWZ85319.1"/>
    <property type="molecule type" value="Genomic_DNA"/>
</dbReference>
<evidence type="ECO:0000313" key="4">
    <source>
        <dbReference type="Proteomes" id="UP001059380"/>
    </source>
</evidence>
<organism evidence="3 4">
    <name type="scientific">Occallatibacter riparius</name>
    <dbReference type="NCBI Taxonomy" id="1002689"/>
    <lineage>
        <taxon>Bacteria</taxon>
        <taxon>Pseudomonadati</taxon>
        <taxon>Acidobacteriota</taxon>
        <taxon>Terriglobia</taxon>
        <taxon>Terriglobales</taxon>
        <taxon>Acidobacteriaceae</taxon>
        <taxon>Occallatibacter</taxon>
    </lineage>
</organism>
<feature type="transmembrane region" description="Helical" evidence="1">
    <location>
        <begin position="219"/>
        <end position="237"/>
    </location>
</feature>
<keyword evidence="1" id="KW-1133">Transmembrane helix</keyword>
<dbReference type="InterPro" id="IPR032176">
    <property type="entry name" value="DUF5009"/>
</dbReference>
<name>A0A9J7BRX4_9BACT</name>
<keyword evidence="1" id="KW-0812">Transmembrane</keyword>
<keyword evidence="1" id="KW-0472">Membrane</keyword>
<feature type="transmembrane region" description="Helical" evidence="1">
    <location>
        <begin position="315"/>
        <end position="334"/>
    </location>
</feature>
<evidence type="ECO:0000256" key="1">
    <source>
        <dbReference type="SAM" id="Phobius"/>
    </source>
</evidence>
<feature type="transmembrane region" description="Helical" evidence="1">
    <location>
        <begin position="156"/>
        <end position="176"/>
    </location>
</feature>
<feature type="transmembrane region" description="Helical" evidence="1">
    <location>
        <begin position="26"/>
        <end position="46"/>
    </location>
</feature>
<dbReference type="AlphaFoldDB" id="A0A9J7BRX4"/>
<feature type="transmembrane region" description="Helical" evidence="1">
    <location>
        <begin position="66"/>
        <end position="84"/>
    </location>
</feature>
<dbReference type="PANTHER" id="PTHR31061:SF24">
    <property type="entry name" value="LD22376P"/>
    <property type="match status" value="1"/>
</dbReference>
<evidence type="ECO:0000259" key="2">
    <source>
        <dbReference type="Pfam" id="PF16401"/>
    </source>
</evidence>
<evidence type="ECO:0000313" key="3">
    <source>
        <dbReference type="EMBL" id="UWZ85319.1"/>
    </source>
</evidence>
<keyword evidence="4" id="KW-1185">Reference proteome</keyword>
<feature type="transmembrane region" description="Helical" evidence="1">
    <location>
        <begin position="126"/>
        <end position="144"/>
    </location>
</feature>
<feature type="transmembrane region" description="Helical" evidence="1">
    <location>
        <begin position="285"/>
        <end position="303"/>
    </location>
</feature>
<reference evidence="3" key="1">
    <citation type="submission" date="2021-04" db="EMBL/GenBank/DDBJ databases">
        <title>Phylogenetic analysis of Acidobacteriaceae.</title>
        <authorList>
            <person name="Qiu L."/>
            <person name="Zhang Q."/>
        </authorList>
    </citation>
    <scope>NUCLEOTIDE SEQUENCE</scope>
    <source>
        <strain evidence="3">DSM 25168</strain>
    </source>
</reference>